<name>A0AAN7ZXJ8_9COLE</name>
<protein>
    <recommendedName>
        <fullName evidence="8">DDE Tnp4 domain-containing protein</fullName>
    </recommendedName>
</protein>
<comment type="caution">
    <text evidence="9">The sequence shown here is derived from an EMBL/GenBank/DDBJ whole genome shotgun (WGS) entry which is preliminary data.</text>
</comment>
<dbReference type="GO" id="GO:0005634">
    <property type="term" value="C:nucleus"/>
    <property type="evidence" value="ECO:0007669"/>
    <property type="project" value="UniProtKB-SubCell"/>
</dbReference>
<dbReference type="Pfam" id="PF13359">
    <property type="entry name" value="DDE_Tnp_4"/>
    <property type="match status" value="1"/>
</dbReference>
<keyword evidence="5" id="KW-0479">Metal-binding</keyword>
<keyword evidence="10" id="KW-1185">Reference proteome</keyword>
<dbReference type="GO" id="GO:0016787">
    <property type="term" value="F:hydrolase activity"/>
    <property type="evidence" value="ECO:0007669"/>
    <property type="project" value="UniProtKB-KW"/>
</dbReference>
<dbReference type="GO" id="GO:0004518">
    <property type="term" value="F:nuclease activity"/>
    <property type="evidence" value="ECO:0007669"/>
    <property type="project" value="UniProtKB-KW"/>
</dbReference>
<comment type="similarity">
    <text evidence="3">Belongs to the HARBI1 family.</text>
</comment>
<evidence type="ECO:0000313" key="9">
    <source>
        <dbReference type="EMBL" id="KAK5650676.1"/>
    </source>
</evidence>
<evidence type="ECO:0000256" key="7">
    <source>
        <dbReference type="ARBA" id="ARBA00023242"/>
    </source>
</evidence>
<proteinExistence type="inferred from homology"/>
<dbReference type="GO" id="GO:0046872">
    <property type="term" value="F:metal ion binding"/>
    <property type="evidence" value="ECO:0007669"/>
    <property type="project" value="UniProtKB-KW"/>
</dbReference>
<keyword evidence="6" id="KW-0378">Hydrolase</keyword>
<dbReference type="InterPro" id="IPR045249">
    <property type="entry name" value="HARBI1-like"/>
</dbReference>
<dbReference type="PANTHER" id="PTHR22930">
    <property type="match status" value="1"/>
</dbReference>
<evidence type="ECO:0000259" key="8">
    <source>
        <dbReference type="Pfam" id="PF13359"/>
    </source>
</evidence>
<dbReference type="EMBL" id="JAVRBK010000001">
    <property type="protein sequence ID" value="KAK5650676.1"/>
    <property type="molecule type" value="Genomic_DNA"/>
</dbReference>
<accession>A0AAN7ZXJ8</accession>
<organism evidence="9 10">
    <name type="scientific">Pyrocoelia pectoralis</name>
    <dbReference type="NCBI Taxonomy" id="417401"/>
    <lineage>
        <taxon>Eukaryota</taxon>
        <taxon>Metazoa</taxon>
        <taxon>Ecdysozoa</taxon>
        <taxon>Arthropoda</taxon>
        <taxon>Hexapoda</taxon>
        <taxon>Insecta</taxon>
        <taxon>Pterygota</taxon>
        <taxon>Neoptera</taxon>
        <taxon>Endopterygota</taxon>
        <taxon>Coleoptera</taxon>
        <taxon>Polyphaga</taxon>
        <taxon>Elateriformia</taxon>
        <taxon>Elateroidea</taxon>
        <taxon>Lampyridae</taxon>
        <taxon>Lampyrinae</taxon>
        <taxon>Pyrocoelia</taxon>
    </lineage>
</organism>
<dbReference type="InterPro" id="IPR027806">
    <property type="entry name" value="HARBI1_dom"/>
</dbReference>
<comment type="subcellular location">
    <subcellularLocation>
        <location evidence="2">Nucleus</location>
    </subcellularLocation>
</comment>
<evidence type="ECO:0000256" key="6">
    <source>
        <dbReference type="ARBA" id="ARBA00022801"/>
    </source>
</evidence>
<evidence type="ECO:0000256" key="5">
    <source>
        <dbReference type="ARBA" id="ARBA00022723"/>
    </source>
</evidence>
<evidence type="ECO:0000256" key="3">
    <source>
        <dbReference type="ARBA" id="ARBA00006958"/>
    </source>
</evidence>
<keyword evidence="7" id="KW-0539">Nucleus</keyword>
<evidence type="ECO:0000256" key="4">
    <source>
        <dbReference type="ARBA" id="ARBA00022722"/>
    </source>
</evidence>
<evidence type="ECO:0000313" key="10">
    <source>
        <dbReference type="Proteomes" id="UP001329430"/>
    </source>
</evidence>
<keyword evidence="4" id="KW-0540">Nuclease</keyword>
<comment type="cofactor">
    <cofactor evidence="1">
        <name>a divalent metal cation</name>
        <dbReference type="ChEBI" id="CHEBI:60240"/>
    </cofactor>
</comment>
<dbReference type="Proteomes" id="UP001329430">
    <property type="component" value="Chromosome 1"/>
</dbReference>
<evidence type="ECO:0000256" key="2">
    <source>
        <dbReference type="ARBA" id="ARBA00004123"/>
    </source>
</evidence>
<evidence type="ECO:0000256" key="1">
    <source>
        <dbReference type="ARBA" id="ARBA00001968"/>
    </source>
</evidence>
<dbReference type="PANTHER" id="PTHR22930:SF269">
    <property type="entry name" value="NUCLEASE HARBI1-LIKE PROTEIN"/>
    <property type="match status" value="1"/>
</dbReference>
<sequence>MERRNTHGEFALSSEFSDPVFSNYFRLSRAQFDEVHNMIENCIYSDGCNAQKPIGSKEKLAICLRYLASGDSYRSIAFSYRMGDRTVAKIVNEVSAAIWTNLQPLYVPKPTTEKWKTISLDFEKKWHFPHCIGAVDGKHIIIKKPPKTGSSFYNYKQNCSIVLMASVDANYKFTTIDVGSIGRFSDANIFASSPLGKKMMRQTLGIPQPTLFGTGEEGLLPYVFVGDEAFPLTENFMRPYPRRSVTGNHENKVFNYRLSRARQCVECAFGILASRFRVFRKPFEIKVESVVNVTKAACILHNYLRGCKEACSNVDGTDAEMPTNQLLSLQKSNSRSTSNAFLIRQKFTQYFNTEGQIPWQEASVSRGKF</sequence>
<dbReference type="AlphaFoldDB" id="A0AAN7ZXJ8"/>
<feature type="domain" description="DDE Tnp4" evidence="8">
    <location>
        <begin position="135"/>
        <end position="302"/>
    </location>
</feature>
<reference evidence="9 10" key="1">
    <citation type="journal article" date="2024" name="Insects">
        <title>An Improved Chromosome-Level Genome Assembly of the Firefly Pyrocoelia pectoralis.</title>
        <authorList>
            <person name="Fu X."/>
            <person name="Meyer-Rochow V.B."/>
            <person name="Ballantyne L."/>
            <person name="Zhu X."/>
        </authorList>
    </citation>
    <scope>NUCLEOTIDE SEQUENCE [LARGE SCALE GENOMIC DNA]</scope>
    <source>
        <strain evidence="9">XCY_ONT2</strain>
    </source>
</reference>
<gene>
    <name evidence="9" type="ORF">RI129_001705</name>
</gene>